<keyword evidence="1" id="KW-0732">Signal</keyword>
<accession>A0A7W9T0Q9</accession>
<keyword evidence="3" id="KW-1185">Reference proteome</keyword>
<evidence type="ECO:0000313" key="3">
    <source>
        <dbReference type="Proteomes" id="UP000532746"/>
    </source>
</evidence>
<dbReference type="AlphaFoldDB" id="A0A7W9T0Q9"/>
<comment type="caution">
    <text evidence="2">The sequence shown here is derived from an EMBL/GenBank/DDBJ whole genome shotgun (WGS) entry which is preliminary data.</text>
</comment>
<evidence type="ECO:0000256" key="1">
    <source>
        <dbReference type="SAM" id="SignalP"/>
    </source>
</evidence>
<feature type="chain" id="PRO_5030719892" description="DUF4625 domain-containing protein" evidence="1">
    <location>
        <begin position="26"/>
        <end position="161"/>
    </location>
</feature>
<protein>
    <recommendedName>
        <fullName evidence="4">DUF4625 domain-containing protein</fullName>
    </recommendedName>
</protein>
<name>A0A7W9T0Q9_9BACT</name>
<evidence type="ECO:0000313" key="2">
    <source>
        <dbReference type="EMBL" id="MBB6059462.1"/>
    </source>
</evidence>
<dbReference type="RefSeq" id="WP_183404053.1">
    <property type="nucleotide sequence ID" value="NZ_JACHGG010000003.1"/>
</dbReference>
<dbReference type="Proteomes" id="UP000532746">
    <property type="component" value="Unassembled WGS sequence"/>
</dbReference>
<organism evidence="2 3">
    <name type="scientific">Hymenobacter luteus</name>
    <dbReference type="NCBI Taxonomy" id="1411122"/>
    <lineage>
        <taxon>Bacteria</taxon>
        <taxon>Pseudomonadati</taxon>
        <taxon>Bacteroidota</taxon>
        <taxon>Cytophagia</taxon>
        <taxon>Cytophagales</taxon>
        <taxon>Hymenobacteraceae</taxon>
        <taxon>Hymenobacter</taxon>
    </lineage>
</organism>
<sequence>MKQSYPIFGAYKLLTALLLAAPLSACDNLFGQEVARLPINVISKPGQEVVKETTLQLQQGEELAIWSDMDMAYDGEAPVRFQVQILQNGAPYQQLELDPTEKNVTVGEVKTSVNDKTSWSFTGKSGTLTAPTSGTYTFKARLVAAPNPSLVIKKAELVLKK</sequence>
<gene>
    <name evidence="2" type="ORF">HNQ93_002322</name>
</gene>
<dbReference type="EMBL" id="JACHGG010000003">
    <property type="protein sequence ID" value="MBB6059462.1"/>
    <property type="molecule type" value="Genomic_DNA"/>
</dbReference>
<proteinExistence type="predicted"/>
<reference evidence="2 3" key="1">
    <citation type="submission" date="2020-08" db="EMBL/GenBank/DDBJ databases">
        <title>Genomic Encyclopedia of Type Strains, Phase IV (KMG-IV): sequencing the most valuable type-strain genomes for metagenomic binning, comparative biology and taxonomic classification.</title>
        <authorList>
            <person name="Goeker M."/>
        </authorList>
    </citation>
    <scope>NUCLEOTIDE SEQUENCE [LARGE SCALE GENOMIC DNA]</scope>
    <source>
        <strain evidence="2 3">DSM 26718</strain>
    </source>
</reference>
<evidence type="ECO:0008006" key="4">
    <source>
        <dbReference type="Google" id="ProtNLM"/>
    </source>
</evidence>
<feature type="signal peptide" evidence="1">
    <location>
        <begin position="1"/>
        <end position="25"/>
    </location>
</feature>